<dbReference type="Proteomes" id="UP000626092">
    <property type="component" value="Unassembled WGS sequence"/>
</dbReference>
<feature type="compositionally biased region" description="Low complexity" evidence="1">
    <location>
        <begin position="9"/>
        <end position="27"/>
    </location>
</feature>
<reference evidence="2" key="1">
    <citation type="submission" date="2019-11" db="EMBL/GenBank/DDBJ databases">
        <authorList>
            <person name="Liu Y."/>
            <person name="Hou J."/>
            <person name="Li T.-Q."/>
            <person name="Guan C.-H."/>
            <person name="Wu X."/>
            <person name="Wu H.-Z."/>
            <person name="Ling F."/>
            <person name="Zhang R."/>
            <person name="Shi X.-G."/>
            <person name="Ren J.-P."/>
            <person name="Chen E.-F."/>
            <person name="Sun J.-M."/>
        </authorList>
    </citation>
    <scope>NUCLEOTIDE SEQUENCE</scope>
    <source>
        <strain evidence="2">Adult_tree_wgs_1</strain>
        <tissue evidence="2">Leaves</tissue>
    </source>
</reference>
<dbReference type="EMBL" id="WJXA01000005">
    <property type="protein sequence ID" value="KAF7143920.1"/>
    <property type="molecule type" value="Genomic_DNA"/>
</dbReference>
<proteinExistence type="predicted"/>
<protein>
    <submittedName>
        <fullName evidence="2">Uncharacterized protein</fullName>
    </submittedName>
</protein>
<sequence length="105" mass="11209">MPPSLQDLAAAPARSDRSPSSAPSTDTQVQPPRPTPHHPLEEKSWSLTSPRDRATWTPISIGAIQCAGGLSVRRRRGRGGRCLPERQVSSGDDRISGLSSSPCLV</sequence>
<organism evidence="2 3">
    <name type="scientific">Rhododendron simsii</name>
    <name type="common">Sims's rhododendron</name>
    <dbReference type="NCBI Taxonomy" id="118357"/>
    <lineage>
        <taxon>Eukaryota</taxon>
        <taxon>Viridiplantae</taxon>
        <taxon>Streptophyta</taxon>
        <taxon>Embryophyta</taxon>
        <taxon>Tracheophyta</taxon>
        <taxon>Spermatophyta</taxon>
        <taxon>Magnoliopsida</taxon>
        <taxon>eudicotyledons</taxon>
        <taxon>Gunneridae</taxon>
        <taxon>Pentapetalae</taxon>
        <taxon>asterids</taxon>
        <taxon>Ericales</taxon>
        <taxon>Ericaceae</taxon>
        <taxon>Ericoideae</taxon>
        <taxon>Rhodoreae</taxon>
        <taxon>Rhododendron</taxon>
    </lineage>
</organism>
<feature type="compositionally biased region" description="Basic and acidic residues" evidence="1">
    <location>
        <begin position="38"/>
        <end position="52"/>
    </location>
</feature>
<evidence type="ECO:0000313" key="3">
    <source>
        <dbReference type="Proteomes" id="UP000626092"/>
    </source>
</evidence>
<name>A0A834LQP8_RHOSS</name>
<accession>A0A834LQP8</accession>
<evidence type="ECO:0000313" key="2">
    <source>
        <dbReference type="EMBL" id="KAF7143920.1"/>
    </source>
</evidence>
<evidence type="ECO:0000256" key="1">
    <source>
        <dbReference type="SAM" id="MobiDB-lite"/>
    </source>
</evidence>
<gene>
    <name evidence="2" type="ORF">RHSIM_Rhsim05G0031900</name>
</gene>
<keyword evidence="3" id="KW-1185">Reference proteome</keyword>
<comment type="caution">
    <text evidence="2">The sequence shown here is derived from an EMBL/GenBank/DDBJ whole genome shotgun (WGS) entry which is preliminary data.</text>
</comment>
<feature type="region of interest" description="Disordered" evidence="1">
    <location>
        <begin position="74"/>
        <end position="105"/>
    </location>
</feature>
<dbReference type="AlphaFoldDB" id="A0A834LQP8"/>
<feature type="region of interest" description="Disordered" evidence="1">
    <location>
        <begin position="1"/>
        <end position="52"/>
    </location>
</feature>